<organism evidence="2 3">
    <name type="scientific">Penicillium antarcticum</name>
    <dbReference type="NCBI Taxonomy" id="416450"/>
    <lineage>
        <taxon>Eukaryota</taxon>
        <taxon>Fungi</taxon>
        <taxon>Dikarya</taxon>
        <taxon>Ascomycota</taxon>
        <taxon>Pezizomycotina</taxon>
        <taxon>Eurotiomycetes</taxon>
        <taxon>Eurotiomycetidae</taxon>
        <taxon>Eurotiales</taxon>
        <taxon>Aspergillaceae</taxon>
        <taxon>Penicillium</taxon>
    </lineage>
</organism>
<dbReference type="EMBL" id="MDYN01000056">
    <property type="protein sequence ID" value="OQD79250.1"/>
    <property type="molecule type" value="Genomic_DNA"/>
</dbReference>
<protein>
    <submittedName>
        <fullName evidence="2">Uncharacterized protein</fullName>
    </submittedName>
</protein>
<comment type="caution">
    <text evidence="2">The sequence shown here is derived from an EMBL/GenBank/DDBJ whole genome shotgun (WGS) entry which is preliminary data.</text>
</comment>
<evidence type="ECO:0000256" key="1">
    <source>
        <dbReference type="SAM" id="MobiDB-lite"/>
    </source>
</evidence>
<name>A0A1V6PQD9_9EURO</name>
<dbReference type="Proteomes" id="UP000191672">
    <property type="component" value="Unassembled WGS sequence"/>
</dbReference>
<accession>A0A1V6PQD9</accession>
<evidence type="ECO:0000313" key="2">
    <source>
        <dbReference type="EMBL" id="OQD79250.1"/>
    </source>
</evidence>
<keyword evidence="3" id="KW-1185">Reference proteome</keyword>
<feature type="region of interest" description="Disordered" evidence="1">
    <location>
        <begin position="807"/>
        <end position="833"/>
    </location>
</feature>
<feature type="region of interest" description="Disordered" evidence="1">
    <location>
        <begin position="760"/>
        <end position="779"/>
    </location>
</feature>
<sequence>MFFKRPRSLMDRIFTGPSNTDILDENVEPTNRHIYQMPMSGLATLPGVGHLRHLPNSLFRVSNLTLLGKRHLQIHGLLKDPELISNAMRQESLHDVYLVGTPERWSRLLKGKLHSEWSLYCKGHFYYLAKESKEALVAKDFQCLEPDGVSQRTRSPLIAYHFGKTDYAPAQIRRIARWIVAEMSQLRFCSKNDGHFVSALALRIICTPRSSAVIIGSRSQIWAQDCWLATVGSQLLIPNGFYTGFVIVGTNEDAPGGCARQGHIFRVETAARYLAGCWTKGLLGQIPLPPPEALAAGALIMGDVHVNYGQPNTTEGNAGARGESSRTQTLYHSTGKMGVSFYPCWERPRWVIILGLRENGPRYMKKILEEDDSYEVGFNRGFGDQILPFLRKGVGQELEAWNEKSSLAGRQPFDYWDSLIPGHFLTFYAYEQYAGSSGHFTTFGSFQTPATASLSTCNISAEDVMTTVSLRTATNQVTARHYATQDDTKLYGIRKYPAQVMGRSSHAIEKLMKEFHRWNLDQHQMQHLLMPIQAFLHVDQRSFYTVSEHAFMTLADVVLGTKQWPSMLCHDEIWSVVKQVLLKASLHKAYKTDLGQVLTGTGFLASRGLQHTVLNLRNILITNHGVVKIGAIHHIEHETPEGWAKTSEALVQLAVGLIEKSKGPCSDCTDTFCEKDGDRGCCDSTSMLARVDSLATALDITRCLTEGTTDFQSGVTGKAILTALELGFIDHAKGSRLGPIAEFASGKVYREVMPVLRTTDRHGITTSSPPRHGEKKRPGEYHKLVSGRKSVRRRRFYGGGKKWLLRKDKSTTDQPKTEQGMIESYQRDHSPTLDAAREAKWALVQSKT</sequence>
<evidence type="ECO:0000313" key="3">
    <source>
        <dbReference type="Proteomes" id="UP000191672"/>
    </source>
</evidence>
<dbReference type="AlphaFoldDB" id="A0A1V6PQD9"/>
<reference evidence="3" key="1">
    <citation type="journal article" date="2017" name="Nat. Microbiol.">
        <title>Global analysis of biosynthetic gene clusters reveals vast potential of secondary metabolite production in Penicillium species.</title>
        <authorList>
            <person name="Nielsen J.C."/>
            <person name="Grijseels S."/>
            <person name="Prigent S."/>
            <person name="Ji B."/>
            <person name="Dainat J."/>
            <person name="Nielsen K.F."/>
            <person name="Frisvad J.C."/>
            <person name="Workman M."/>
            <person name="Nielsen J."/>
        </authorList>
    </citation>
    <scope>NUCLEOTIDE SEQUENCE [LARGE SCALE GENOMIC DNA]</scope>
    <source>
        <strain evidence="3">IBT 31811</strain>
    </source>
</reference>
<proteinExistence type="predicted"/>
<gene>
    <name evidence="2" type="ORF">PENANT_c056G05581</name>
</gene>